<dbReference type="RefSeq" id="WP_014436319.1">
    <property type="nucleotide sequence ID" value="NC_017080.1"/>
</dbReference>
<sequence length="254" mass="27196">MPSSDPRRGFTLIELLVVISIVALLVGILLPALQAARSAARNSACLSNLRQVGIAANAYAADSDGVVPVGFLYYPTFNSVMNQSATKPVMLGVLVTGGYTGTGEIFYCPSDATDLTGVKGFQLQQYPFVRDAVTPYSVQTSYETRPLWSWDGFNPNPGPMPNLERFRERRALWADRTATTGELEAFHADNANAGSDDGSAASHPADAIAEPLADATAANGGDRFANPYAAEPFLYDLFDANSDLAVWDAFDGDR</sequence>
<dbReference type="EMBL" id="AP012338">
    <property type="protein sequence ID" value="BAM03100.1"/>
    <property type="molecule type" value="Genomic_DNA"/>
</dbReference>
<keyword evidence="1" id="KW-0472">Membrane</keyword>
<dbReference type="AlphaFoldDB" id="I0ICW2"/>
<dbReference type="Pfam" id="PF07596">
    <property type="entry name" value="SBP_bac_10"/>
    <property type="match status" value="1"/>
</dbReference>
<dbReference type="InterPro" id="IPR012902">
    <property type="entry name" value="N_methyl_site"/>
</dbReference>
<keyword evidence="1" id="KW-1133">Transmembrane helix</keyword>
<dbReference type="STRING" id="1142394.PSMK_09410"/>
<feature type="transmembrane region" description="Helical" evidence="1">
    <location>
        <begin position="12"/>
        <end position="33"/>
    </location>
</feature>
<evidence type="ECO:0000256" key="1">
    <source>
        <dbReference type="SAM" id="Phobius"/>
    </source>
</evidence>
<dbReference type="KEGG" id="phm:PSMK_09410"/>
<gene>
    <name evidence="3" type="ordered locus">PSMK_09410</name>
</gene>
<dbReference type="PROSITE" id="PS00409">
    <property type="entry name" value="PROKAR_NTER_METHYL"/>
    <property type="match status" value="1"/>
</dbReference>
<keyword evidence="1" id="KW-0812">Transmembrane</keyword>
<dbReference type="Proteomes" id="UP000007881">
    <property type="component" value="Chromosome"/>
</dbReference>
<dbReference type="InterPro" id="IPR011453">
    <property type="entry name" value="DUF1559"/>
</dbReference>
<protein>
    <recommendedName>
        <fullName evidence="2">DUF1559 domain-containing protein</fullName>
    </recommendedName>
</protein>
<dbReference type="PANTHER" id="PTHR30093">
    <property type="entry name" value="GENERAL SECRETION PATHWAY PROTEIN G"/>
    <property type="match status" value="1"/>
</dbReference>
<dbReference type="HOGENOM" id="CLU_1033867_0_0_0"/>
<reference evidence="3 4" key="1">
    <citation type="submission" date="2012-02" db="EMBL/GenBank/DDBJ databases">
        <title>Complete genome sequence of Phycisphaera mikurensis NBRC 102666.</title>
        <authorList>
            <person name="Ankai A."/>
            <person name="Hosoyama A."/>
            <person name="Terui Y."/>
            <person name="Sekine M."/>
            <person name="Fukai R."/>
            <person name="Kato Y."/>
            <person name="Nakamura S."/>
            <person name="Yamada-Narita S."/>
            <person name="Kawakoshi A."/>
            <person name="Fukunaga Y."/>
            <person name="Yamazaki S."/>
            <person name="Fujita N."/>
        </authorList>
    </citation>
    <scope>NUCLEOTIDE SEQUENCE [LARGE SCALE GENOMIC DNA]</scope>
    <source>
        <strain evidence="4">NBRC 102666 / KCTC 22515 / FYK2301M01</strain>
    </source>
</reference>
<evidence type="ECO:0000313" key="3">
    <source>
        <dbReference type="EMBL" id="BAM03100.1"/>
    </source>
</evidence>
<dbReference type="NCBIfam" id="TIGR02532">
    <property type="entry name" value="IV_pilin_GFxxxE"/>
    <property type="match status" value="1"/>
</dbReference>
<evidence type="ECO:0000259" key="2">
    <source>
        <dbReference type="Pfam" id="PF07596"/>
    </source>
</evidence>
<dbReference type="InterPro" id="IPR045584">
    <property type="entry name" value="Pilin-like"/>
</dbReference>
<accession>I0ICW2</accession>
<name>I0ICW2_PHYMF</name>
<dbReference type="eggNOG" id="COG2165">
    <property type="taxonomic scope" value="Bacteria"/>
</dbReference>
<organism evidence="3 4">
    <name type="scientific">Phycisphaera mikurensis (strain NBRC 102666 / KCTC 22515 / FYK2301M01)</name>
    <dbReference type="NCBI Taxonomy" id="1142394"/>
    <lineage>
        <taxon>Bacteria</taxon>
        <taxon>Pseudomonadati</taxon>
        <taxon>Planctomycetota</taxon>
        <taxon>Phycisphaerae</taxon>
        <taxon>Phycisphaerales</taxon>
        <taxon>Phycisphaeraceae</taxon>
        <taxon>Phycisphaera</taxon>
    </lineage>
</organism>
<keyword evidence="4" id="KW-1185">Reference proteome</keyword>
<proteinExistence type="predicted"/>
<dbReference type="Pfam" id="PF07963">
    <property type="entry name" value="N_methyl"/>
    <property type="match status" value="1"/>
</dbReference>
<dbReference type="PANTHER" id="PTHR30093:SF2">
    <property type="entry name" value="TYPE II SECRETION SYSTEM PROTEIN H"/>
    <property type="match status" value="1"/>
</dbReference>
<feature type="domain" description="DUF1559" evidence="2">
    <location>
        <begin position="34"/>
        <end position="63"/>
    </location>
</feature>
<dbReference type="Gene3D" id="3.30.700.10">
    <property type="entry name" value="Glycoprotein, Type 4 Pilin"/>
    <property type="match status" value="1"/>
</dbReference>
<dbReference type="SUPFAM" id="SSF54523">
    <property type="entry name" value="Pili subunits"/>
    <property type="match status" value="1"/>
</dbReference>
<evidence type="ECO:0000313" key="4">
    <source>
        <dbReference type="Proteomes" id="UP000007881"/>
    </source>
</evidence>